<feature type="region of interest" description="Disordered" evidence="1">
    <location>
        <begin position="47"/>
        <end position="66"/>
    </location>
</feature>
<protein>
    <submittedName>
        <fullName evidence="2">Uncharacterized protein</fullName>
    </submittedName>
</protein>
<proteinExistence type="predicted"/>
<feature type="compositionally biased region" description="Basic and acidic residues" evidence="1">
    <location>
        <begin position="55"/>
        <end position="66"/>
    </location>
</feature>
<dbReference type="Proteomes" id="UP000271603">
    <property type="component" value="Chromosome"/>
</dbReference>
<evidence type="ECO:0000313" key="2">
    <source>
        <dbReference type="EMBL" id="VEA73369.1"/>
    </source>
</evidence>
<gene>
    <name evidence="2" type="ORF">NCTC9419_04998</name>
</gene>
<organism evidence="2 3">
    <name type="scientific">Serratia rubidaea</name>
    <name type="common">Serratia marinorubra</name>
    <dbReference type="NCBI Taxonomy" id="61652"/>
    <lineage>
        <taxon>Bacteria</taxon>
        <taxon>Pseudomonadati</taxon>
        <taxon>Pseudomonadota</taxon>
        <taxon>Gammaproteobacteria</taxon>
        <taxon>Enterobacterales</taxon>
        <taxon>Yersiniaceae</taxon>
        <taxon>Serratia</taxon>
    </lineage>
</organism>
<reference evidence="2 3" key="1">
    <citation type="submission" date="2018-12" db="EMBL/GenBank/DDBJ databases">
        <authorList>
            <consortium name="Pathogen Informatics"/>
        </authorList>
    </citation>
    <scope>NUCLEOTIDE SEQUENCE [LARGE SCALE GENOMIC DNA]</scope>
    <source>
        <strain evidence="2 3">NCTC9419</strain>
    </source>
</reference>
<evidence type="ECO:0000313" key="3">
    <source>
        <dbReference type="Proteomes" id="UP000271603"/>
    </source>
</evidence>
<dbReference type="RefSeq" id="WP_128144644.1">
    <property type="nucleotide sequence ID" value="NZ_JACYQC010000001.1"/>
</dbReference>
<name>A0A3S4JYM8_SERRU</name>
<evidence type="ECO:0000256" key="1">
    <source>
        <dbReference type="SAM" id="MobiDB-lite"/>
    </source>
</evidence>
<accession>A0A3S4JYM8</accession>
<dbReference type="AlphaFoldDB" id="A0A3S4JYM8"/>
<sequence length="66" mass="7477">MQRWQPGIILLSDFDLKIGRLSSSVRKTTLTDADIKRACRVTDDSIAKMIKPRKDHAQQPDPKGVE</sequence>
<dbReference type="EMBL" id="LR134155">
    <property type="protein sequence ID" value="VEA73369.1"/>
    <property type="molecule type" value="Genomic_DNA"/>
</dbReference>